<dbReference type="Pfam" id="PF04289">
    <property type="entry name" value="DUF447_N"/>
    <property type="match status" value="1"/>
</dbReference>
<evidence type="ECO:0008006" key="4">
    <source>
        <dbReference type="Google" id="ProtNLM"/>
    </source>
</evidence>
<dbReference type="EMBL" id="LNQE01001472">
    <property type="protein sequence ID" value="KUG16958.1"/>
    <property type="molecule type" value="Genomic_DNA"/>
</dbReference>
<evidence type="ECO:0000259" key="2">
    <source>
        <dbReference type="Pfam" id="PF20766"/>
    </source>
</evidence>
<dbReference type="Gene3D" id="1.20.58.290">
    <property type="entry name" value="Hypothetical membrane protein ta0354_69_121"/>
    <property type="match status" value="1"/>
</dbReference>
<evidence type="ECO:0000313" key="3">
    <source>
        <dbReference type="EMBL" id="KUG16958.1"/>
    </source>
</evidence>
<gene>
    <name evidence="3" type="ORF">ASZ90_013359</name>
</gene>
<dbReference type="Gene3D" id="2.30.110.10">
    <property type="entry name" value="Electron Transport, Fmn-binding Protein, Chain A"/>
    <property type="match status" value="1"/>
</dbReference>
<reference evidence="3" key="1">
    <citation type="journal article" date="2015" name="Proc. Natl. Acad. Sci. U.S.A.">
        <title>Networks of energetic and metabolic interactions define dynamics in microbial communities.</title>
        <authorList>
            <person name="Embree M."/>
            <person name="Liu J.K."/>
            <person name="Al-Bassam M.M."/>
            <person name="Zengler K."/>
        </authorList>
    </citation>
    <scope>NUCLEOTIDE SEQUENCE</scope>
</reference>
<dbReference type="InterPro" id="IPR007386">
    <property type="entry name" value="DUF447_N"/>
</dbReference>
<feature type="domain" description="DUF447" evidence="2">
    <location>
        <begin position="138"/>
        <end position="189"/>
    </location>
</feature>
<feature type="domain" description="DUF447" evidence="1">
    <location>
        <begin position="20"/>
        <end position="129"/>
    </location>
</feature>
<dbReference type="Pfam" id="PF20766">
    <property type="entry name" value="DUF447_C"/>
    <property type="match status" value="1"/>
</dbReference>
<name>A0A0W8F844_9ZZZZ</name>
<accession>A0A0W8F844</accession>
<sequence>MIMFYGKEALDELGILEGINEIIATTETGGRVNAAPLGIIRSEDSLYIRLFLGTHTYENILTRKWFVANVTHDAWIFAETALEDLPQEYFTHCDGLPILKDTEAWLLFKCDPFASDIIIANIEPVKGELLRKDFRAVNRGANLVVEAAVAATRYMSLRSDNYFEELMKTQRIINRCGNPREREAMERLMDRIDNFAHKR</sequence>
<dbReference type="InterPro" id="IPR049288">
    <property type="entry name" value="DUF447_C"/>
</dbReference>
<dbReference type="InterPro" id="IPR012349">
    <property type="entry name" value="Split_barrel_FMN-bd"/>
</dbReference>
<dbReference type="SUPFAM" id="SSF50475">
    <property type="entry name" value="FMN-binding split barrel"/>
    <property type="match status" value="1"/>
</dbReference>
<dbReference type="AlphaFoldDB" id="A0A0W8F844"/>
<protein>
    <recommendedName>
        <fullName evidence="4">DUF447 family protein</fullName>
    </recommendedName>
</protein>
<proteinExistence type="predicted"/>
<comment type="caution">
    <text evidence="3">The sequence shown here is derived from an EMBL/GenBank/DDBJ whole genome shotgun (WGS) entry which is preliminary data.</text>
</comment>
<organism evidence="3">
    <name type="scientific">hydrocarbon metagenome</name>
    <dbReference type="NCBI Taxonomy" id="938273"/>
    <lineage>
        <taxon>unclassified sequences</taxon>
        <taxon>metagenomes</taxon>
        <taxon>ecological metagenomes</taxon>
    </lineage>
</organism>
<evidence type="ECO:0000259" key="1">
    <source>
        <dbReference type="Pfam" id="PF04289"/>
    </source>
</evidence>